<evidence type="ECO:0000313" key="1">
    <source>
        <dbReference type="EMBL" id="JAH76170.1"/>
    </source>
</evidence>
<protein>
    <submittedName>
        <fullName evidence="1">Uncharacterized protein</fullName>
    </submittedName>
</protein>
<dbReference type="AlphaFoldDB" id="A0A0E9VFC5"/>
<reference evidence="1" key="1">
    <citation type="submission" date="2014-11" db="EMBL/GenBank/DDBJ databases">
        <authorList>
            <person name="Amaro Gonzalez C."/>
        </authorList>
    </citation>
    <scope>NUCLEOTIDE SEQUENCE</scope>
</reference>
<organism evidence="1">
    <name type="scientific">Anguilla anguilla</name>
    <name type="common">European freshwater eel</name>
    <name type="synonym">Muraena anguilla</name>
    <dbReference type="NCBI Taxonomy" id="7936"/>
    <lineage>
        <taxon>Eukaryota</taxon>
        <taxon>Metazoa</taxon>
        <taxon>Chordata</taxon>
        <taxon>Craniata</taxon>
        <taxon>Vertebrata</taxon>
        <taxon>Euteleostomi</taxon>
        <taxon>Actinopterygii</taxon>
        <taxon>Neopterygii</taxon>
        <taxon>Teleostei</taxon>
        <taxon>Anguilliformes</taxon>
        <taxon>Anguillidae</taxon>
        <taxon>Anguilla</taxon>
    </lineage>
</organism>
<reference evidence="1" key="2">
    <citation type="journal article" date="2015" name="Fish Shellfish Immunol.">
        <title>Early steps in the European eel (Anguilla anguilla)-Vibrio vulnificus interaction in the gills: Role of the RtxA13 toxin.</title>
        <authorList>
            <person name="Callol A."/>
            <person name="Pajuelo D."/>
            <person name="Ebbesson L."/>
            <person name="Teles M."/>
            <person name="MacKenzie S."/>
            <person name="Amaro C."/>
        </authorList>
    </citation>
    <scope>NUCLEOTIDE SEQUENCE</scope>
</reference>
<sequence length="41" mass="4940">MNSNETPTPIMQQHCMHPHQLLQPLPWDRVQFTWKRTAQLV</sequence>
<proteinExistence type="predicted"/>
<dbReference type="EMBL" id="GBXM01032407">
    <property type="protein sequence ID" value="JAH76170.1"/>
    <property type="molecule type" value="Transcribed_RNA"/>
</dbReference>
<name>A0A0E9VFC5_ANGAN</name>
<accession>A0A0E9VFC5</accession>